<name>A0ABQ0QFR1_9PROT</name>
<accession>A0ABQ0QFR1</accession>
<feature type="transmembrane region" description="Helical" evidence="1">
    <location>
        <begin position="281"/>
        <end position="300"/>
    </location>
</feature>
<keyword evidence="1" id="KW-1133">Transmembrane helix</keyword>
<sequence>MPYEKVTDAIQYGNQLYNSYPKFFHALIPVATIVTAFAGIINTRHIKKQANLQREIEGNRYKIELFEKRFNVYENYKPSLMTGDIIPNISSEIKRDQFLRTLKVAVEESSKCLLVFQKKDNGVLKELIYKQKKLYKEIDAISYYYKDIAYTEAELSEKLSRIERQKELISSMNEVITALGKTDQLDSNQNSILNSLNVDKSICEHKLKYYRKTISDIIENFPSKYLELCDAYHNANLYMEKNLSLPELAFEDDKSFIMSSWLFTLSILKYLFVTSPKLERYLAWIVLPICSAFIFFLLHYSHA</sequence>
<evidence type="ECO:0000256" key="1">
    <source>
        <dbReference type="SAM" id="Phobius"/>
    </source>
</evidence>
<keyword evidence="1" id="KW-0812">Transmembrane</keyword>
<gene>
    <name evidence="2" type="ORF">AA0228_3030</name>
</gene>
<keyword evidence="3" id="KW-1185">Reference proteome</keyword>
<dbReference type="Proteomes" id="UP001061070">
    <property type="component" value="Unassembled WGS sequence"/>
</dbReference>
<protein>
    <submittedName>
        <fullName evidence="2">Uncharacterized protein</fullName>
    </submittedName>
</protein>
<keyword evidence="1" id="KW-0472">Membrane</keyword>
<dbReference type="EMBL" id="BAQW01000015">
    <property type="protein sequence ID" value="GBR17449.1"/>
    <property type="molecule type" value="Genomic_DNA"/>
</dbReference>
<proteinExistence type="predicted"/>
<dbReference type="RefSeq" id="WP_099183143.1">
    <property type="nucleotide sequence ID" value="NZ_BAQW01000015.1"/>
</dbReference>
<reference evidence="2" key="1">
    <citation type="submission" date="2013-04" db="EMBL/GenBank/DDBJ databases">
        <title>The genome sequencing project of 58 acetic acid bacteria.</title>
        <authorList>
            <person name="Okamoto-Kainuma A."/>
            <person name="Ishikawa M."/>
            <person name="Umino S."/>
            <person name="Koizumi Y."/>
            <person name="Shiwa Y."/>
            <person name="Yoshikawa H."/>
            <person name="Matsutani M."/>
            <person name="Matsushita K."/>
        </authorList>
    </citation>
    <scope>NUCLEOTIDE SEQUENCE</scope>
    <source>
        <strain evidence="2">NRIC 0228</strain>
    </source>
</reference>
<evidence type="ECO:0000313" key="3">
    <source>
        <dbReference type="Proteomes" id="UP001061070"/>
    </source>
</evidence>
<comment type="caution">
    <text evidence="2">The sequence shown here is derived from an EMBL/GenBank/DDBJ whole genome shotgun (WGS) entry which is preliminary data.</text>
</comment>
<evidence type="ECO:0000313" key="2">
    <source>
        <dbReference type="EMBL" id="GBR17449.1"/>
    </source>
</evidence>
<organism evidence="2 3">
    <name type="scientific">Gluconobacter frateurii NRIC 0228</name>
    <dbReference type="NCBI Taxonomy" id="1307946"/>
    <lineage>
        <taxon>Bacteria</taxon>
        <taxon>Pseudomonadati</taxon>
        <taxon>Pseudomonadota</taxon>
        <taxon>Alphaproteobacteria</taxon>
        <taxon>Acetobacterales</taxon>
        <taxon>Acetobacteraceae</taxon>
        <taxon>Gluconobacter</taxon>
    </lineage>
</organism>
<feature type="transmembrane region" description="Helical" evidence="1">
    <location>
        <begin position="23"/>
        <end position="41"/>
    </location>
</feature>